<protein>
    <submittedName>
        <fullName evidence="5">LacI family transcriptional regulator</fullName>
    </submittedName>
</protein>
<dbReference type="SUPFAM" id="SSF53822">
    <property type="entry name" value="Periplasmic binding protein-like I"/>
    <property type="match status" value="1"/>
</dbReference>
<evidence type="ECO:0000259" key="4">
    <source>
        <dbReference type="PROSITE" id="PS50932"/>
    </source>
</evidence>
<evidence type="ECO:0000256" key="3">
    <source>
        <dbReference type="ARBA" id="ARBA00023163"/>
    </source>
</evidence>
<accession>A0A6P2GJ72</accession>
<dbReference type="InterPro" id="IPR028082">
    <property type="entry name" value="Peripla_BP_I"/>
</dbReference>
<keyword evidence="3" id="KW-0804">Transcription</keyword>
<evidence type="ECO:0000313" key="5">
    <source>
        <dbReference type="EMBL" id="VVU53808.1"/>
    </source>
</evidence>
<evidence type="ECO:0000256" key="2">
    <source>
        <dbReference type="ARBA" id="ARBA00023125"/>
    </source>
</evidence>
<dbReference type="Gene3D" id="3.40.50.2300">
    <property type="match status" value="2"/>
</dbReference>
<dbReference type="CDD" id="cd01392">
    <property type="entry name" value="HTH_LacI"/>
    <property type="match status" value="1"/>
</dbReference>
<evidence type="ECO:0000256" key="1">
    <source>
        <dbReference type="ARBA" id="ARBA00023015"/>
    </source>
</evidence>
<reference evidence="5 6" key="1">
    <citation type="submission" date="2019-09" db="EMBL/GenBank/DDBJ databases">
        <authorList>
            <person name="Depoorter E."/>
        </authorList>
    </citation>
    <scope>NUCLEOTIDE SEQUENCE [LARGE SCALE GENOMIC DNA]</scope>
    <source>
        <strain evidence="5">LMG 20980</strain>
    </source>
</reference>
<dbReference type="PANTHER" id="PTHR30146:SF145">
    <property type="entry name" value="RIBOSE OPERON REPRESSOR"/>
    <property type="match status" value="1"/>
</dbReference>
<dbReference type="InterPro" id="IPR046335">
    <property type="entry name" value="LacI/GalR-like_sensor"/>
</dbReference>
<dbReference type="PROSITE" id="PS50932">
    <property type="entry name" value="HTH_LACI_2"/>
    <property type="match status" value="1"/>
</dbReference>
<dbReference type="GO" id="GO:0003700">
    <property type="term" value="F:DNA-binding transcription factor activity"/>
    <property type="evidence" value="ECO:0007669"/>
    <property type="project" value="TreeGrafter"/>
</dbReference>
<dbReference type="Gene3D" id="1.10.260.40">
    <property type="entry name" value="lambda repressor-like DNA-binding domains"/>
    <property type="match status" value="1"/>
</dbReference>
<dbReference type="Proteomes" id="UP000494201">
    <property type="component" value="Unassembled WGS sequence"/>
</dbReference>
<organism evidence="5 6">
    <name type="scientific">Burkholderia anthina</name>
    <dbReference type="NCBI Taxonomy" id="179879"/>
    <lineage>
        <taxon>Bacteria</taxon>
        <taxon>Pseudomonadati</taxon>
        <taxon>Pseudomonadota</taxon>
        <taxon>Betaproteobacteria</taxon>
        <taxon>Burkholderiales</taxon>
        <taxon>Burkholderiaceae</taxon>
        <taxon>Burkholderia</taxon>
        <taxon>Burkholderia cepacia complex</taxon>
    </lineage>
</organism>
<keyword evidence="2" id="KW-0238">DNA-binding</keyword>
<name>A0A6P2GJ72_9BURK</name>
<dbReference type="InterPro" id="IPR010982">
    <property type="entry name" value="Lambda_DNA-bd_dom_sf"/>
</dbReference>
<gene>
    <name evidence="5" type="ORF">BAN20980_06468</name>
</gene>
<dbReference type="CDD" id="cd06283">
    <property type="entry name" value="PBP1_RegR_EndR_KdgR-like"/>
    <property type="match status" value="1"/>
</dbReference>
<feature type="domain" description="HTH lacI-type" evidence="4">
    <location>
        <begin position="64"/>
        <end position="119"/>
    </location>
</feature>
<evidence type="ECO:0000313" key="6">
    <source>
        <dbReference type="Proteomes" id="UP000494201"/>
    </source>
</evidence>
<dbReference type="GO" id="GO:0000976">
    <property type="term" value="F:transcription cis-regulatory region binding"/>
    <property type="evidence" value="ECO:0007669"/>
    <property type="project" value="TreeGrafter"/>
</dbReference>
<keyword evidence="1" id="KW-0805">Transcription regulation</keyword>
<dbReference type="Pfam" id="PF13377">
    <property type="entry name" value="Peripla_BP_3"/>
    <property type="match status" value="1"/>
</dbReference>
<dbReference type="Pfam" id="PF00356">
    <property type="entry name" value="LacI"/>
    <property type="match status" value="1"/>
</dbReference>
<dbReference type="SMART" id="SM00354">
    <property type="entry name" value="HTH_LACI"/>
    <property type="match status" value="1"/>
</dbReference>
<proteinExistence type="predicted"/>
<dbReference type="EMBL" id="CABVLY010000039">
    <property type="protein sequence ID" value="VVU53808.1"/>
    <property type="molecule type" value="Genomic_DNA"/>
</dbReference>
<sequence>MRRLRSIARHRIGMGAEAPTLIDSGPRRVAFVSNNKVRPHMKRRGSTVARHDLTDSQLTTQRPATISDVAREAGTGKTSVSRYLNGETHVLSADLRQRIEAAIARLNYRPNQMARGLKRGRNRLLGMLAADLTNPYTVEVLQGVEAACHALGYMPLICHAANEVEMERRFLQLLTTYRVEGLIVNALGAEEEVLRPLRGGGIPAVLVDRTVEGFEADLIGLDNADAIETALAHLIERGFDAIHFVVQPFEQVSSRRVREAAFRAALDARGLPVPPTVVLDLNEPDAAAAALADLDARIDAATQRGVRAALFAANAPVALAIARHLRARFGAAWQAKAALLSIDDPEWAELIGITTIRQPTYEIGYKAVEFVHERIDGAAGDVRVAMLPGELIARASTAS</sequence>
<dbReference type="SUPFAM" id="SSF47413">
    <property type="entry name" value="lambda repressor-like DNA-binding domains"/>
    <property type="match status" value="1"/>
</dbReference>
<dbReference type="InterPro" id="IPR000843">
    <property type="entry name" value="HTH_LacI"/>
</dbReference>
<dbReference type="AlphaFoldDB" id="A0A6P2GJ72"/>
<dbReference type="PANTHER" id="PTHR30146">
    <property type="entry name" value="LACI-RELATED TRANSCRIPTIONAL REPRESSOR"/>
    <property type="match status" value="1"/>
</dbReference>